<dbReference type="GO" id="GO:0005739">
    <property type="term" value="C:mitochondrion"/>
    <property type="evidence" value="ECO:0007669"/>
    <property type="project" value="TreeGrafter"/>
</dbReference>
<dbReference type="Pfam" id="PF08367">
    <property type="entry name" value="M16C_assoc"/>
    <property type="match status" value="1"/>
</dbReference>
<dbReference type="AlphaFoldDB" id="A0A498K250"/>
<protein>
    <recommendedName>
        <fullName evidence="1">Peptidase M16C associated domain-containing protein</fullName>
    </recommendedName>
</protein>
<dbReference type="Pfam" id="PF22516">
    <property type="entry name" value="PreP_C"/>
    <property type="match status" value="1"/>
</dbReference>
<dbReference type="EMBL" id="RDQH01000331">
    <property type="protein sequence ID" value="RXH99812.1"/>
    <property type="molecule type" value="Genomic_DNA"/>
</dbReference>
<dbReference type="PANTHER" id="PTHR43016:SF13">
    <property type="entry name" value="PRESEQUENCE PROTEASE, MITOCHONDRIAL"/>
    <property type="match status" value="1"/>
</dbReference>
<accession>A0A498K250</accession>
<dbReference type="GO" id="GO:0009507">
    <property type="term" value="C:chloroplast"/>
    <property type="evidence" value="ECO:0007669"/>
    <property type="project" value="TreeGrafter"/>
</dbReference>
<dbReference type="Gene3D" id="3.30.830.10">
    <property type="entry name" value="Metalloenzyme, LuxS/M16 peptidase-like"/>
    <property type="match status" value="2"/>
</dbReference>
<dbReference type="GO" id="GO:0016485">
    <property type="term" value="P:protein processing"/>
    <property type="evidence" value="ECO:0007669"/>
    <property type="project" value="TreeGrafter"/>
</dbReference>
<feature type="domain" description="Peptidase M16C associated" evidence="1">
    <location>
        <begin position="364"/>
        <end position="571"/>
    </location>
</feature>
<dbReference type="InterPro" id="IPR013578">
    <property type="entry name" value="Peptidase_M16C_assoc"/>
</dbReference>
<keyword evidence="3" id="KW-1185">Reference proteome</keyword>
<dbReference type="GO" id="GO:0046872">
    <property type="term" value="F:metal ion binding"/>
    <property type="evidence" value="ECO:0007669"/>
    <property type="project" value="InterPro"/>
</dbReference>
<organism evidence="2 3">
    <name type="scientific">Malus domestica</name>
    <name type="common">Apple</name>
    <name type="synonym">Pyrus malus</name>
    <dbReference type="NCBI Taxonomy" id="3750"/>
    <lineage>
        <taxon>Eukaryota</taxon>
        <taxon>Viridiplantae</taxon>
        <taxon>Streptophyta</taxon>
        <taxon>Embryophyta</taxon>
        <taxon>Tracheophyta</taxon>
        <taxon>Spermatophyta</taxon>
        <taxon>Magnoliopsida</taxon>
        <taxon>eudicotyledons</taxon>
        <taxon>Gunneridae</taxon>
        <taxon>Pentapetalae</taxon>
        <taxon>rosids</taxon>
        <taxon>fabids</taxon>
        <taxon>Rosales</taxon>
        <taxon>Rosaceae</taxon>
        <taxon>Amygdaloideae</taxon>
        <taxon>Maleae</taxon>
        <taxon>Malus</taxon>
    </lineage>
</organism>
<comment type="caution">
    <text evidence="2">The sequence shown here is derived from an EMBL/GenBank/DDBJ whole genome shotgun (WGS) entry which is preliminary data.</text>
</comment>
<sequence length="852" mass="96465">MHCSRKGHWWCLVSFSAPERKERKELPVPGVQDDVAEKLGFEKVSEEFIGYCNANAVLFRHKKTGAQIMSLSNTSKKRVFGITFQTIQNDSTGVANILQQSVICGSRKYPLKRPFDVLVLKSFSTYMYCKVMADRTYYSGNCTTTKELHNFVDLLPMLSSFLIVWRTSRFSGNRVCVMSLTTHPKIYLIKAAFLDSTYNFDHAGDPQIMPQLTFEDFKEFHWNNYHRSNARIWFYGNDDPTKRLHILSVGCSVETERTIDVFVHLISTIILSPLRRMLLEYGYGDIFIEVNFHLLQPLLSILVMNVSRDGISKVELVVTSTLILFAEKGFDTDAVEASMNTMEFICGEHNKKILPEGLFLMLQSIPDPQKFSGDKKDEEEILGKVKAGMTENDLAELVVCLNGVKVLQHDFFTNDVLSVDIVFHMGSLKQELLPLVPIFWQFVIGEPRYKDMTFAELHQLIARKTGGISVNPVTSSVREGYSNLDEGGFTFSGVFIQFDMLLIYYVLQEVQFTDKMWFKETVSQFIGEFQKSDNHHEIAAVRTDAKLNVFGWNREQLFGIRLDQLEFLQALERKVDQDWDGISSSLEEIHKSVVCKKGCFINMTAEGKSLTKSEKFVSKFLDLLPSKSPFARKTTWKARLPSENEVIVMPIKVNNVAKSVNIHDTGYRVNGITHVVSQFITNTWSCNQAGPNDAAYGGYFDIYTERPLFGHFREDFAMPPDSKGCQFSVQDFKKFADAIDSVKNKGVVVAVGSPLDVTEAIGKRPKLFKPKLAALTGTLKRGGLELSGTMRDSSLLAYSEQFVLIAPLSSLLLLTSAGVGGAVQMDLEFMDRVKARGFLGYDDEFHQLFFRV</sequence>
<dbReference type="GO" id="GO:0004222">
    <property type="term" value="F:metalloendopeptidase activity"/>
    <property type="evidence" value="ECO:0007669"/>
    <property type="project" value="TreeGrafter"/>
</dbReference>
<gene>
    <name evidence="2" type="ORF">DVH24_021614</name>
</gene>
<dbReference type="Proteomes" id="UP000290289">
    <property type="component" value="Chromosome 5"/>
</dbReference>
<evidence type="ECO:0000259" key="1">
    <source>
        <dbReference type="SMART" id="SM01264"/>
    </source>
</evidence>
<name>A0A498K250_MALDO</name>
<dbReference type="SUPFAM" id="SSF63411">
    <property type="entry name" value="LuxS/MPP-like metallohydrolase"/>
    <property type="match status" value="3"/>
</dbReference>
<evidence type="ECO:0000313" key="2">
    <source>
        <dbReference type="EMBL" id="RXH99812.1"/>
    </source>
</evidence>
<reference evidence="2 3" key="1">
    <citation type="submission" date="2018-10" db="EMBL/GenBank/DDBJ databases">
        <title>A high-quality apple genome assembly.</title>
        <authorList>
            <person name="Hu J."/>
        </authorList>
    </citation>
    <scope>NUCLEOTIDE SEQUENCE [LARGE SCALE GENOMIC DNA]</scope>
    <source>
        <strain evidence="3">cv. HFTH1</strain>
        <tissue evidence="2">Young leaf</tissue>
    </source>
</reference>
<dbReference type="PANTHER" id="PTHR43016">
    <property type="entry name" value="PRESEQUENCE PROTEASE"/>
    <property type="match status" value="1"/>
</dbReference>
<dbReference type="SMART" id="SM01264">
    <property type="entry name" value="M16C_associated"/>
    <property type="match status" value="1"/>
</dbReference>
<dbReference type="InterPro" id="IPR055130">
    <property type="entry name" value="PreP_C"/>
</dbReference>
<evidence type="ECO:0000313" key="3">
    <source>
        <dbReference type="Proteomes" id="UP000290289"/>
    </source>
</evidence>
<proteinExistence type="predicted"/>
<dbReference type="InterPro" id="IPR011249">
    <property type="entry name" value="Metalloenz_LuxS/M16"/>
</dbReference>